<reference evidence="3 4" key="1">
    <citation type="submission" date="2020-04" db="EMBL/GenBank/DDBJ databases">
        <authorList>
            <person name="Basu S."/>
            <person name="Maruthanayagam V."/>
            <person name="Chakraborty S."/>
            <person name="Pramanik A."/>
            <person name="Mukherjee J."/>
            <person name="Brink B."/>
        </authorList>
    </citation>
    <scope>NUCLEOTIDE SEQUENCE [LARGE SCALE GENOMIC DNA]</scope>
    <source>
        <strain evidence="3 4">AP17</strain>
    </source>
</reference>
<accession>A0A6H1TV95</accession>
<organism evidence="3 4">
    <name type="scientific">Oxynema aestuarii AP17</name>
    <dbReference type="NCBI Taxonomy" id="2064643"/>
    <lineage>
        <taxon>Bacteria</taxon>
        <taxon>Bacillati</taxon>
        <taxon>Cyanobacteriota</taxon>
        <taxon>Cyanophyceae</taxon>
        <taxon>Oscillatoriophycideae</taxon>
        <taxon>Oscillatoriales</taxon>
        <taxon>Oscillatoriaceae</taxon>
        <taxon>Oxynema</taxon>
        <taxon>Oxynema aestuarii</taxon>
    </lineage>
</organism>
<dbReference type="EMBL" id="CP051167">
    <property type="protein sequence ID" value="QIZ70512.1"/>
    <property type="molecule type" value="Genomic_DNA"/>
</dbReference>
<name>A0A6H1TV95_9CYAN</name>
<protein>
    <recommendedName>
        <fullName evidence="2">Zorya protein ZorC EH domain-containing protein</fullName>
    </recommendedName>
</protein>
<sequence>MVDFSFRVLQFPRYPEIAIRHLTGLLNSTSSGDRGLKSLQNSPQIPQYKETNIRKIDELIDDILNYQGAGFSEIEWIYCLYCKEEWDRNHQELGMISASYIWKVAIENDWLRNCLFWRLALYFDRPEFEKTKYLPRSLANTFTDGKSELENVAPLSIQTLECLRSYRSEDLTKLSLDNVQTPRNLLASCYLPLHLSIVNEALNAVGEIFVKFVQSKNCDRPQQEWLLDCLTEMSHHQQLEAVTTLLSQLSTRQGQQLETILNWLQNNYGPYTPRSHWNELSDNGQSALMKWLGALNYNYFRELVDLLLERLNLPEWEQKQLKKRKKFWSHYSDRFKRIRILLPPSSIETLGKVLSHQNISVIREDASKETEVCIFDFGDWAIAEFFRGEGSETRIFKTSSKPEIKRFLFESTDLSLKQIRCLGGEVLDHKFLWQYYSEQTLRSLNLYMNEGTRLVKGLPPGENQYNPERGLPEPNLKKQQERQHKLKQWQDEIKRIEREAKARFKEEELLHKYKK</sequence>
<evidence type="ECO:0000259" key="2">
    <source>
        <dbReference type="Pfam" id="PF15611"/>
    </source>
</evidence>
<gene>
    <name evidence="3" type="ORF">HCG48_07900</name>
</gene>
<feature type="region of interest" description="Disordered" evidence="1">
    <location>
        <begin position="457"/>
        <end position="484"/>
    </location>
</feature>
<proteinExistence type="predicted"/>
<feature type="compositionally biased region" description="Basic and acidic residues" evidence="1">
    <location>
        <begin position="475"/>
        <end position="484"/>
    </location>
</feature>
<evidence type="ECO:0000313" key="3">
    <source>
        <dbReference type="EMBL" id="QIZ70512.1"/>
    </source>
</evidence>
<dbReference type="AlphaFoldDB" id="A0A6H1TV95"/>
<keyword evidence="4" id="KW-1185">Reference proteome</keyword>
<dbReference type="RefSeq" id="WP_168568667.1">
    <property type="nucleotide sequence ID" value="NZ_CP051167.1"/>
</dbReference>
<feature type="domain" description="Zorya protein ZorC EH" evidence="2">
    <location>
        <begin position="222"/>
        <end position="418"/>
    </location>
</feature>
<dbReference type="Pfam" id="PF15611">
    <property type="entry name" value="EH_Signature"/>
    <property type="match status" value="1"/>
</dbReference>
<evidence type="ECO:0000313" key="4">
    <source>
        <dbReference type="Proteomes" id="UP000500857"/>
    </source>
</evidence>
<dbReference type="KEGG" id="oxy:HCG48_07900"/>
<dbReference type="Proteomes" id="UP000500857">
    <property type="component" value="Chromosome"/>
</dbReference>
<dbReference type="InterPro" id="IPR028943">
    <property type="entry name" value="ZorC_EH_Signature_dom"/>
</dbReference>
<evidence type="ECO:0000256" key="1">
    <source>
        <dbReference type="SAM" id="MobiDB-lite"/>
    </source>
</evidence>